<name>A0A1U7JET0_9HYPH</name>
<protein>
    <recommendedName>
        <fullName evidence="4">Phage tail tube protein, GTA-gp10</fullName>
    </recommendedName>
</protein>
<evidence type="ECO:0000256" key="1">
    <source>
        <dbReference type="SAM" id="MobiDB-lite"/>
    </source>
</evidence>
<comment type="caution">
    <text evidence="2">The sequence shown here is derived from an EMBL/GenBank/DDBJ whole genome shotgun (WGS) entry which is preliminary data.</text>
</comment>
<evidence type="ECO:0000313" key="2">
    <source>
        <dbReference type="EMBL" id="OKL43198.1"/>
    </source>
</evidence>
<gene>
    <name evidence="2" type="ORF">A3843_15950</name>
</gene>
<dbReference type="Proteomes" id="UP000185783">
    <property type="component" value="Unassembled WGS sequence"/>
</dbReference>
<evidence type="ECO:0000313" key="3">
    <source>
        <dbReference type="Proteomes" id="UP000185783"/>
    </source>
</evidence>
<dbReference type="AlphaFoldDB" id="A0A1U7JET0"/>
<evidence type="ECO:0008006" key="4">
    <source>
        <dbReference type="Google" id="ProtNLM"/>
    </source>
</evidence>
<dbReference type="RefSeq" id="WP_051269628.1">
    <property type="nucleotide sequence ID" value="NZ_LVVZ01000022.1"/>
</dbReference>
<dbReference type="STRING" id="197461.A3843_15950"/>
<accession>A0A1U7JET0</accession>
<dbReference type="Pfam" id="PF11836">
    <property type="entry name" value="Phage_TAC_11"/>
    <property type="match status" value="1"/>
</dbReference>
<proteinExistence type="predicted"/>
<reference evidence="2 3" key="1">
    <citation type="submission" date="2016-03" db="EMBL/GenBank/DDBJ databases">
        <title>Genome sequence of Nesiotobacter sp. nov., a moderately halophilic alphaproteobacterium isolated from the Yellow Sea, China.</title>
        <authorList>
            <person name="Zhang G."/>
            <person name="Zhang R."/>
        </authorList>
    </citation>
    <scope>NUCLEOTIDE SEQUENCE [LARGE SCALE GENOMIC DNA]</scope>
    <source>
        <strain evidence="2 3">WB1-6</strain>
    </source>
</reference>
<dbReference type="InterPro" id="IPR021791">
    <property type="entry name" value="Phage_TAC_11"/>
</dbReference>
<keyword evidence="3" id="KW-1185">Reference proteome</keyword>
<dbReference type="OrthoDB" id="7206814at2"/>
<dbReference type="EMBL" id="LVVZ01000022">
    <property type="protein sequence ID" value="OKL43198.1"/>
    <property type="molecule type" value="Genomic_DNA"/>
</dbReference>
<feature type="region of interest" description="Disordered" evidence="1">
    <location>
        <begin position="103"/>
        <end position="133"/>
    </location>
</feature>
<sequence length="133" mass="14153">MTNRYRGEVEITLDGRCWSMVLTLGALAELEGAYAADNLDDLLARFTTGRLSAHDIQRLLLAGLKGAGHDVDADQLARMHCPQGVVGMAQAVKHLLEATFAPQEAGTASVATSPSKAKGHSDTTHHPAMARHP</sequence>
<organism evidence="2 3">
    <name type="scientific">Pseudovibrio exalbescens</name>
    <dbReference type="NCBI Taxonomy" id="197461"/>
    <lineage>
        <taxon>Bacteria</taxon>
        <taxon>Pseudomonadati</taxon>
        <taxon>Pseudomonadota</taxon>
        <taxon>Alphaproteobacteria</taxon>
        <taxon>Hyphomicrobiales</taxon>
        <taxon>Stappiaceae</taxon>
        <taxon>Pseudovibrio</taxon>
    </lineage>
</organism>